<dbReference type="InterPro" id="IPR039361">
    <property type="entry name" value="Cyclin"/>
</dbReference>
<evidence type="ECO:0000259" key="2">
    <source>
        <dbReference type="SMART" id="SM00385"/>
    </source>
</evidence>
<evidence type="ECO:0000313" key="3">
    <source>
        <dbReference type="EMBL" id="KAG9397583.1"/>
    </source>
</evidence>
<dbReference type="SUPFAM" id="SSF47954">
    <property type="entry name" value="Cyclin-like"/>
    <property type="match status" value="1"/>
</dbReference>
<comment type="similarity">
    <text evidence="1">Belongs to the cyclin family.</text>
</comment>
<dbReference type="Proteomes" id="UP000717585">
    <property type="component" value="Unassembled WGS sequence"/>
</dbReference>
<accession>A0A8J6E4T1</accession>
<gene>
    <name evidence="3" type="ORF">J8273_0713</name>
</gene>
<sequence length="291" mass="32290">MAAPFALDSLTSHLTTAFNVRCISSESLSEMVGASALQNWSFSLMSHMRKEASSPVSNNYLKNVQKSYITPDMRQEAVSFIIDICTYDAYPPIVCERAIRLFDHCLAHSQVRRQAIQLLTLASISVSAKLEDDEIPSLANLVRYTDNLYSVEELMEAEHFVLRAVDWNAYVPTAHRALSFILGLVASTGIPETSIQKLWSLCSKFVFDTLPDYTMAQVSPCAMAVGMLNAAMFISPSDCSNKCLERLSRAGVDMDAADSVTRRLMMHHYQGVARSAITTPVEAKRALMEDL</sequence>
<dbReference type="Gene3D" id="1.10.472.10">
    <property type="entry name" value="Cyclin-like"/>
    <property type="match status" value="2"/>
</dbReference>
<dbReference type="AlphaFoldDB" id="A0A8J6E4T1"/>
<keyword evidence="4" id="KW-1185">Reference proteome</keyword>
<dbReference type="SMART" id="SM00385">
    <property type="entry name" value="CYCLIN"/>
    <property type="match status" value="1"/>
</dbReference>
<feature type="domain" description="Cyclin-like" evidence="2">
    <location>
        <begin position="79"/>
        <end position="163"/>
    </location>
</feature>
<dbReference type="Pfam" id="PF00134">
    <property type="entry name" value="Cyclin_N"/>
    <property type="match status" value="1"/>
</dbReference>
<name>A0A8J6E4T1_9EUKA</name>
<reference evidence="3" key="1">
    <citation type="submission" date="2021-05" db="EMBL/GenBank/DDBJ databases">
        <title>A free-living protist that lacks canonical eukaryotic 1 DNA replication and segregation systems.</title>
        <authorList>
            <person name="Salas-Leiva D.E."/>
            <person name="Tromer E.C."/>
            <person name="Curtis B.A."/>
            <person name="Jerlstrom-Hultqvist J."/>
            <person name="Kolisko M."/>
            <person name="Yi Z."/>
            <person name="Salas-Leiva J.S."/>
            <person name="Gallot-Lavallee L."/>
            <person name="Kops G.J.P.L."/>
            <person name="Archibald J.M."/>
            <person name="Simpson A.G.B."/>
            <person name="Roger A.J."/>
        </authorList>
    </citation>
    <scope>NUCLEOTIDE SEQUENCE</scope>
    <source>
        <strain evidence="3">BICM</strain>
    </source>
</reference>
<evidence type="ECO:0000256" key="1">
    <source>
        <dbReference type="RuleBase" id="RU000383"/>
    </source>
</evidence>
<comment type="caution">
    <text evidence="3">The sequence shown here is derived from an EMBL/GenBank/DDBJ whole genome shotgun (WGS) entry which is preliminary data.</text>
</comment>
<dbReference type="PANTHER" id="PTHR10177">
    <property type="entry name" value="CYCLINS"/>
    <property type="match status" value="1"/>
</dbReference>
<evidence type="ECO:0000313" key="4">
    <source>
        <dbReference type="Proteomes" id="UP000717585"/>
    </source>
</evidence>
<dbReference type="InterPro" id="IPR006671">
    <property type="entry name" value="Cyclin_N"/>
</dbReference>
<organism evidence="3 4">
    <name type="scientific">Carpediemonas membranifera</name>
    <dbReference type="NCBI Taxonomy" id="201153"/>
    <lineage>
        <taxon>Eukaryota</taxon>
        <taxon>Metamonada</taxon>
        <taxon>Carpediemonas-like organisms</taxon>
        <taxon>Carpediemonas</taxon>
    </lineage>
</organism>
<dbReference type="OrthoDB" id="5590282at2759"/>
<protein>
    <submittedName>
        <fullName evidence="3">Cyclin, N-terminal domain</fullName>
    </submittedName>
</protein>
<dbReference type="EMBL" id="JAHDYR010000001">
    <property type="protein sequence ID" value="KAG9397583.1"/>
    <property type="molecule type" value="Genomic_DNA"/>
</dbReference>
<dbReference type="InterPro" id="IPR013763">
    <property type="entry name" value="Cyclin-like_dom"/>
</dbReference>
<dbReference type="InterPro" id="IPR036915">
    <property type="entry name" value="Cyclin-like_sf"/>
</dbReference>
<proteinExistence type="inferred from homology"/>
<keyword evidence="1" id="KW-0195">Cyclin</keyword>